<keyword evidence="4 6" id="KW-0472">Membrane</keyword>
<evidence type="ECO:0000256" key="6">
    <source>
        <dbReference type="SAM" id="Phobius"/>
    </source>
</evidence>
<dbReference type="AlphaFoldDB" id="A0A5N6SRE8"/>
<feature type="compositionally biased region" description="Polar residues" evidence="5">
    <location>
        <begin position="155"/>
        <end position="173"/>
    </location>
</feature>
<gene>
    <name evidence="7" type="ORF">BDV38DRAFT_120694</name>
</gene>
<evidence type="ECO:0000313" key="8">
    <source>
        <dbReference type="Proteomes" id="UP000325672"/>
    </source>
</evidence>
<evidence type="ECO:0000256" key="3">
    <source>
        <dbReference type="ARBA" id="ARBA00022989"/>
    </source>
</evidence>
<comment type="subcellular location">
    <subcellularLocation>
        <location evidence="1">Membrane</location>
        <topology evidence="1">Single-pass membrane protein</topology>
    </subcellularLocation>
</comment>
<evidence type="ECO:0000256" key="2">
    <source>
        <dbReference type="ARBA" id="ARBA00022692"/>
    </source>
</evidence>
<dbReference type="GO" id="GO:0016020">
    <property type="term" value="C:membrane"/>
    <property type="evidence" value="ECO:0007669"/>
    <property type="project" value="UniProtKB-SubCell"/>
</dbReference>
<organism evidence="7 8">
    <name type="scientific">Aspergillus pseudotamarii</name>
    <dbReference type="NCBI Taxonomy" id="132259"/>
    <lineage>
        <taxon>Eukaryota</taxon>
        <taxon>Fungi</taxon>
        <taxon>Dikarya</taxon>
        <taxon>Ascomycota</taxon>
        <taxon>Pezizomycotina</taxon>
        <taxon>Eurotiomycetes</taxon>
        <taxon>Eurotiomycetidae</taxon>
        <taxon>Eurotiales</taxon>
        <taxon>Aspergillaceae</taxon>
        <taxon>Aspergillus</taxon>
        <taxon>Aspergillus subgen. Circumdati</taxon>
    </lineage>
</organism>
<evidence type="ECO:0000256" key="5">
    <source>
        <dbReference type="SAM" id="MobiDB-lite"/>
    </source>
</evidence>
<dbReference type="OrthoDB" id="4779287at2759"/>
<dbReference type="EMBL" id="ML743588">
    <property type="protein sequence ID" value="KAE8135953.1"/>
    <property type="molecule type" value="Genomic_DNA"/>
</dbReference>
<keyword evidence="3 6" id="KW-1133">Transmembrane helix</keyword>
<evidence type="ECO:0000313" key="7">
    <source>
        <dbReference type="EMBL" id="KAE8135953.1"/>
    </source>
</evidence>
<dbReference type="GO" id="GO:0071944">
    <property type="term" value="C:cell periphery"/>
    <property type="evidence" value="ECO:0007669"/>
    <property type="project" value="UniProtKB-ARBA"/>
</dbReference>
<name>A0A5N6SRE8_ASPPS</name>
<evidence type="ECO:0000256" key="1">
    <source>
        <dbReference type="ARBA" id="ARBA00004167"/>
    </source>
</evidence>
<feature type="transmembrane region" description="Helical" evidence="6">
    <location>
        <begin position="177"/>
        <end position="200"/>
    </location>
</feature>
<dbReference type="PANTHER" id="PTHR15549:SF26">
    <property type="entry name" value="AXIAL BUDDING PATTERN PROTEIN 2-RELATED"/>
    <property type="match status" value="1"/>
</dbReference>
<reference evidence="7 8" key="1">
    <citation type="submission" date="2019-04" db="EMBL/GenBank/DDBJ databases">
        <title>Friends and foes A comparative genomics study of 23 Aspergillus species from section Flavi.</title>
        <authorList>
            <consortium name="DOE Joint Genome Institute"/>
            <person name="Kjaerbolling I."/>
            <person name="Vesth T."/>
            <person name="Frisvad J.C."/>
            <person name="Nybo J.L."/>
            <person name="Theobald S."/>
            <person name="Kildgaard S."/>
            <person name="Isbrandt T."/>
            <person name="Kuo A."/>
            <person name="Sato A."/>
            <person name="Lyhne E.K."/>
            <person name="Kogle M.E."/>
            <person name="Wiebenga A."/>
            <person name="Kun R.S."/>
            <person name="Lubbers R.J."/>
            <person name="Makela M.R."/>
            <person name="Barry K."/>
            <person name="Chovatia M."/>
            <person name="Clum A."/>
            <person name="Daum C."/>
            <person name="Haridas S."/>
            <person name="He G."/>
            <person name="LaButti K."/>
            <person name="Lipzen A."/>
            <person name="Mondo S."/>
            <person name="Riley R."/>
            <person name="Salamov A."/>
            <person name="Simmons B.A."/>
            <person name="Magnuson J.K."/>
            <person name="Henrissat B."/>
            <person name="Mortensen U.H."/>
            <person name="Larsen T.O."/>
            <person name="Devries R.P."/>
            <person name="Grigoriev I.V."/>
            <person name="Machida M."/>
            <person name="Baker S.E."/>
            <person name="Andersen M.R."/>
        </authorList>
    </citation>
    <scope>NUCLEOTIDE SEQUENCE [LARGE SCALE GENOMIC DNA]</scope>
    <source>
        <strain evidence="7 8">CBS 117625</strain>
    </source>
</reference>
<keyword evidence="2 6" id="KW-0812">Transmembrane</keyword>
<dbReference type="PANTHER" id="PTHR15549">
    <property type="entry name" value="PAIRED IMMUNOGLOBULIN-LIKE TYPE 2 RECEPTOR"/>
    <property type="match status" value="1"/>
</dbReference>
<proteinExistence type="predicted"/>
<feature type="compositionally biased region" description="Low complexity" evidence="5">
    <location>
        <begin position="138"/>
        <end position="154"/>
    </location>
</feature>
<feature type="region of interest" description="Disordered" evidence="5">
    <location>
        <begin position="138"/>
        <end position="173"/>
    </location>
</feature>
<dbReference type="GeneID" id="43635332"/>
<evidence type="ECO:0000256" key="4">
    <source>
        <dbReference type="ARBA" id="ARBA00023136"/>
    </source>
</evidence>
<sequence length="256" mass="26762">MDDYYSSPPAGFTLRRNGTCAANEKDCGSPWGDWHDCCPEGTYCQSERSDNDRNVCCRTKSGCKALIEQDPHCANNETWDLYNNNGDYFCCLQGKRGFVQTFSEGGAGIACADPGSGELDNPSQSLLNLIASGTPSASASASASVTPSSSAIPTETNTDPPAATESKSGTSSSNAGAIAGGVVGGCAGVALIIALVWLLLRRRRRKEVTPIINPSAGISAAEHKGVSVAELDINPARSELSADPNTMAHELPVNMR</sequence>
<protein>
    <submittedName>
        <fullName evidence="7">Uncharacterized protein</fullName>
    </submittedName>
</protein>
<keyword evidence="8" id="KW-1185">Reference proteome</keyword>
<dbReference type="InterPro" id="IPR051694">
    <property type="entry name" value="Immunoregulatory_rcpt-like"/>
</dbReference>
<accession>A0A5N6SRE8</accession>
<dbReference type="Proteomes" id="UP000325672">
    <property type="component" value="Unassembled WGS sequence"/>
</dbReference>
<dbReference type="RefSeq" id="XP_031912016.1">
    <property type="nucleotide sequence ID" value="XM_032051122.1"/>
</dbReference>